<evidence type="ECO:0000256" key="2">
    <source>
        <dbReference type="ARBA" id="ARBA00022670"/>
    </source>
</evidence>
<dbReference type="InterPro" id="IPR023828">
    <property type="entry name" value="Peptidase_S8_Ser-AS"/>
</dbReference>
<evidence type="ECO:0000313" key="9">
    <source>
        <dbReference type="Proteomes" id="UP000193411"/>
    </source>
</evidence>
<dbReference type="Gene3D" id="3.40.50.200">
    <property type="entry name" value="Peptidase S8/S53 domain"/>
    <property type="match status" value="1"/>
</dbReference>
<sequence length="299" mass="30642">MSDKVLSIDNEVTWKLLATQANPPPGLDRLDTPRGALDRSFTFPDNAGEGVDVYVIDSGIDVNHADFGGRAQFLADFSGEGQSDLNGHGTHCASTAAGTRFGIAKQANVFAAKVFDASGSGSNFGVVQALQTVARSVQQRGNPSVINMSLGGPRGGDAATQRAIDSLVQLGAAVVVAAGNESQDACNVSPAFIPSAITVAANNPRDNRFANFSNRGRCVDIIAPGVQIEAARANSQSASAFLSGTSMASPHVAGIMAALMSQGLSRAQAQQTLLSTAVPNVVIGAPAGTRNLLAQLPQV</sequence>
<dbReference type="STRING" id="765915.A0A1Y2HII1"/>
<gene>
    <name evidence="8" type="ORF">BCR44DRAFT_1390646</name>
</gene>
<comment type="similarity">
    <text evidence="1 5 6">Belongs to the peptidase S8 family.</text>
</comment>
<dbReference type="AlphaFoldDB" id="A0A1Y2HII1"/>
<protein>
    <submittedName>
        <fullName evidence="8">Peptidase S8/S53 domain-containing protein</fullName>
    </submittedName>
</protein>
<comment type="caution">
    <text evidence="8">The sequence shown here is derived from an EMBL/GenBank/DDBJ whole genome shotgun (WGS) entry which is preliminary data.</text>
</comment>
<evidence type="ECO:0000259" key="7">
    <source>
        <dbReference type="Pfam" id="PF00082"/>
    </source>
</evidence>
<feature type="active site" description="Charge relay system" evidence="5">
    <location>
        <position position="246"/>
    </location>
</feature>
<keyword evidence="3 5" id="KW-0378">Hydrolase</keyword>
<dbReference type="SUPFAM" id="SSF52743">
    <property type="entry name" value="Subtilisin-like"/>
    <property type="match status" value="1"/>
</dbReference>
<keyword evidence="9" id="KW-1185">Reference proteome</keyword>
<name>A0A1Y2HII1_9FUNG</name>
<dbReference type="PANTHER" id="PTHR43806">
    <property type="entry name" value="PEPTIDASE S8"/>
    <property type="match status" value="1"/>
</dbReference>
<dbReference type="FunFam" id="3.40.50.200:FF:000014">
    <property type="entry name" value="Proteinase K"/>
    <property type="match status" value="1"/>
</dbReference>
<dbReference type="Proteomes" id="UP000193411">
    <property type="component" value="Unassembled WGS sequence"/>
</dbReference>
<keyword evidence="2 5" id="KW-0645">Protease</keyword>
<dbReference type="GO" id="GO:0004252">
    <property type="term" value="F:serine-type endopeptidase activity"/>
    <property type="evidence" value="ECO:0007669"/>
    <property type="project" value="UniProtKB-UniRule"/>
</dbReference>
<dbReference type="PRINTS" id="PR00723">
    <property type="entry name" value="SUBTILISIN"/>
</dbReference>
<dbReference type="PANTHER" id="PTHR43806:SF11">
    <property type="entry name" value="CEREVISIN-RELATED"/>
    <property type="match status" value="1"/>
</dbReference>
<evidence type="ECO:0000313" key="8">
    <source>
        <dbReference type="EMBL" id="ORZ34376.1"/>
    </source>
</evidence>
<dbReference type="InterPro" id="IPR000209">
    <property type="entry name" value="Peptidase_S8/S53_dom"/>
</dbReference>
<dbReference type="OrthoDB" id="206201at2759"/>
<evidence type="ECO:0000256" key="4">
    <source>
        <dbReference type="ARBA" id="ARBA00022825"/>
    </source>
</evidence>
<dbReference type="InterPro" id="IPR050131">
    <property type="entry name" value="Peptidase_S8_subtilisin-like"/>
</dbReference>
<dbReference type="InterPro" id="IPR034193">
    <property type="entry name" value="PCSK9_ProteinaseK-like"/>
</dbReference>
<evidence type="ECO:0000256" key="5">
    <source>
        <dbReference type="PROSITE-ProRule" id="PRU01240"/>
    </source>
</evidence>
<keyword evidence="4 5" id="KW-0720">Serine protease</keyword>
<dbReference type="Pfam" id="PF00082">
    <property type="entry name" value="Peptidase_S8"/>
    <property type="match status" value="1"/>
</dbReference>
<dbReference type="PROSITE" id="PS00137">
    <property type="entry name" value="SUBTILASE_HIS"/>
    <property type="match status" value="1"/>
</dbReference>
<evidence type="ECO:0000256" key="3">
    <source>
        <dbReference type="ARBA" id="ARBA00022801"/>
    </source>
</evidence>
<dbReference type="PROSITE" id="PS00136">
    <property type="entry name" value="SUBTILASE_ASP"/>
    <property type="match status" value="1"/>
</dbReference>
<dbReference type="CDD" id="cd04077">
    <property type="entry name" value="Peptidases_S8_PCSK9_ProteinaseK_like"/>
    <property type="match status" value="1"/>
</dbReference>
<accession>A0A1Y2HII1</accession>
<dbReference type="GO" id="GO:0006508">
    <property type="term" value="P:proteolysis"/>
    <property type="evidence" value="ECO:0007669"/>
    <property type="project" value="UniProtKB-KW"/>
</dbReference>
<organism evidence="8 9">
    <name type="scientific">Catenaria anguillulae PL171</name>
    <dbReference type="NCBI Taxonomy" id="765915"/>
    <lineage>
        <taxon>Eukaryota</taxon>
        <taxon>Fungi</taxon>
        <taxon>Fungi incertae sedis</taxon>
        <taxon>Blastocladiomycota</taxon>
        <taxon>Blastocladiomycetes</taxon>
        <taxon>Blastocladiales</taxon>
        <taxon>Catenariaceae</taxon>
        <taxon>Catenaria</taxon>
    </lineage>
</organism>
<dbReference type="GO" id="GO:0005615">
    <property type="term" value="C:extracellular space"/>
    <property type="evidence" value="ECO:0007669"/>
    <property type="project" value="TreeGrafter"/>
</dbReference>
<evidence type="ECO:0000256" key="1">
    <source>
        <dbReference type="ARBA" id="ARBA00011073"/>
    </source>
</evidence>
<dbReference type="EMBL" id="MCFL01000029">
    <property type="protein sequence ID" value="ORZ34376.1"/>
    <property type="molecule type" value="Genomic_DNA"/>
</dbReference>
<dbReference type="InterPro" id="IPR036852">
    <property type="entry name" value="Peptidase_S8/S53_dom_sf"/>
</dbReference>
<feature type="active site" description="Charge relay system" evidence="5">
    <location>
        <position position="88"/>
    </location>
</feature>
<feature type="active site" description="Charge relay system" evidence="5">
    <location>
        <position position="57"/>
    </location>
</feature>
<evidence type="ECO:0000256" key="6">
    <source>
        <dbReference type="RuleBase" id="RU003355"/>
    </source>
</evidence>
<dbReference type="InterPro" id="IPR015500">
    <property type="entry name" value="Peptidase_S8_subtilisin-rel"/>
</dbReference>
<dbReference type="PROSITE" id="PS51892">
    <property type="entry name" value="SUBTILASE"/>
    <property type="match status" value="1"/>
</dbReference>
<dbReference type="InterPro" id="IPR023827">
    <property type="entry name" value="Peptidase_S8_Asp-AS"/>
</dbReference>
<proteinExistence type="inferred from homology"/>
<dbReference type="PROSITE" id="PS00138">
    <property type="entry name" value="SUBTILASE_SER"/>
    <property type="match status" value="1"/>
</dbReference>
<feature type="domain" description="Peptidase S8/S53" evidence="7">
    <location>
        <begin position="48"/>
        <end position="277"/>
    </location>
</feature>
<reference evidence="8 9" key="1">
    <citation type="submission" date="2016-07" db="EMBL/GenBank/DDBJ databases">
        <title>Pervasive Adenine N6-methylation of Active Genes in Fungi.</title>
        <authorList>
            <consortium name="DOE Joint Genome Institute"/>
            <person name="Mondo S.J."/>
            <person name="Dannebaum R.O."/>
            <person name="Kuo R.C."/>
            <person name="Labutti K."/>
            <person name="Haridas S."/>
            <person name="Kuo A."/>
            <person name="Salamov A."/>
            <person name="Ahrendt S.R."/>
            <person name="Lipzen A."/>
            <person name="Sullivan W."/>
            <person name="Andreopoulos W.B."/>
            <person name="Clum A."/>
            <person name="Lindquist E."/>
            <person name="Daum C."/>
            <person name="Ramamoorthy G.K."/>
            <person name="Gryganskyi A."/>
            <person name="Culley D."/>
            <person name="Magnuson J.K."/>
            <person name="James T.Y."/>
            <person name="O'Malley M.A."/>
            <person name="Stajich J.E."/>
            <person name="Spatafora J.W."/>
            <person name="Visel A."/>
            <person name="Grigoriev I.V."/>
        </authorList>
    </citation>
    <scope>NUCLEOTIDE SEQUENCE [LARGE SCALE GENOMIC DNA]</scope>
    <source>
        <strain evidence="8 9">PL171</strain>
    </source>
</reference>
<dbReference type="InterPro" id="IPR022398">
    <property type="entry name" value="Peptidase_S8_His-AS"/>
</dbReference>